<evidence type="ECO:0000313" key="3">
    <source>
        <dbReference type="Proteomes" id="UP000003844"/>
    </source>
</evidence>
<protein>
    <recommendedName>
        <fullName evidence="4">Secreted protein</fullName>
    </recommendedName>
</protein>
<dbReference type="RefSeq" id="WP_006989179.1">
    <property type="nucleotide sequence ID" value="NZ_JH594606.1"/>
</dbReference>
<evidence type="ECO:0000313" key="2">
    <source>
        <dbReference type="EMBL" id="EHQ02869.1"/>
    </source>
</evidence>
<keyword evidence="1" id="KW-0732">Signal</keyword>
<dbReference type="eggNOG" id="ENOG503385X">
    <property type="taxonomic scope" value="Bacteria"/>
</dbReference>
<feature type="chain" id="PRO_5003560408" description="Secreted protein" evidence="1">
    <location>
        <begin position="19"/>
        <end position="135"/>
    </location>
</feature>
<sequence>MKYFLVFAFLIFSYSFMGQETSETRSYSAVLQQGELLDFGNRSMKFKEVVSDSRCPVNVTCIWAGEAKVLVEIFENGRFLEEKILLVNSKNSTLSFITEAVAYSISGIDLMPYPTVQSKNTKPHYSLQMRVSEKL</sequence>
<accession>H2BVG1</accession>
<name>H2BVG1_GILLR</name>
<dbReference type="AlphaFoldDB" id="H2BVG1"/>
<evidence type="ECO:0008006" key="4">
    <source>
        <dbReference type="Google" id="ProtNLM"/>
    </source>
</evidence>
<feature type="signal peptide" evidence="1">
    <location>
        <begin position="1"/>
        <end position="18"/>
    </location>
</feature>
<dbReference type="HOGENOM" id="CLU_150593_0_0_10"/>
<keyword evidence="3" id="KW-1185">Reference proteome</keyword>
<dbReference type="OrthoDB" id="163809at2"/>
<dbReference type="Proteomes" id="UP000003844">
    <property type="component" value="Unassembled WGS sequence"/>
</dbReference>
<dbReference type="STRING" id="865937.Gilli_2236"/>
<organism evidence="2 3">
    <name type="scientific">Gillisia limnaea (strain DSM 15749 / LMG 21470 / R-8282)</name>
    <dbReference type="NCBI Taxonomy" id="865937"/>
    <lineage>
        <taxon>Bacteria</taxon>
        <taxon>Pseudomonadati</taxon>
        <taxon>Bacteroidota</taxon>
        <taxon>Flavobacteriia</taxon>
        <taxon>Flavobacteriales</taxon>
        <taxon>Flavobacteriaceae</taxon>
        <taxon>Gillisia</taxon>
    </lineage>
</organism>
<evidence type="ECO:0000256" key="1">
    <source>
        <dbReference type="SAM" id="SignalP"/>
    </source>
</evidence>
<dbReference type="EMBL" id="JH594606">
    <property type="protein sequence ID" value="EHQ02869.1"/>
    <property type="molecule type" value="Genomic_DNA"/>
</dbReference>
<proteinExistence type="predicted"/>
<reference evidence="3" key="1">
    <citation type="journal article" date="2012" name="Stand. Genomic Sci.">
        <title>Genome sequence of the Antarctic rhodopsins-containing flavobacterium Gillisia limnaea type strain (R-8282(T)).</title>
        <authorList>
            <person name="Riedel T."/>
            <person name="Held B."/>
            <person name="Nolan M."/>
            <person name="Lucas S."/>
            <person name="Lapidus A."/>
            <person name="Tice H."/>
            <person name="Del Rio T.G."/>
            <person name="Cheng J.F."/>
            <person name="Han C."/>
            <person name="Tapia R."/>
            <person name="Goodwin L.A."/>
            <person name="Pitluck S."/>
            <person name="Liolios K."/>
            <person name="Mavromatis K."/>
            <person name="Pagani I."/>
            <person name="Ivanova N."/>
            <person name="Mikhailova N."/>
            <person name="Pati A."/>
            <person name="Chen A."/>
            <person name="Palaniappan K."/>
            <person name="Land M."/>
            <person name="Rohde M."/>
            <person name="Tindall B.J."/>
            <person name="Detter J.C."/>
            <person name="Goker M."/>
            <person name="Bristow J."/>
            <person name="Eisen J.A."/>
            <person name="Markowitz V."/>
            <person name="Hugenholtz P."/>
            <person name="Kyrpides N.C."/>
            <person name="Klenk H.P."/>
            <person name="Woyke T."/>
        </authorList>
    </citation>
    <scope>NUCLEOTIDE SEQUENCE [LARGE SCALE GENOMIC DNA]</scope>
    <source>
        <strain evidence="3">DSM 15749 / LMG 21470 / R-8282</strain>
    </source>
</reference>
<gene>
    <name evidence="2" type="ORF">Gilli_2236</name>
</gene>